<feature type="signal peptide" evidence="3">
    <location>
        <begin position="1"/>
        <end position="20"/>
    </location>
</feature>
<dbReference type="AlphaFoldDB" id="A0A2W0HQR0"/>
<comment type="caution">
    <text evidence="4">The sequence shown here is derived from an EMBL/GenBank/DDBJ whole genome shotgun (WGS) entry which is preliminary data.</text>
</comment>
<gene>
    <name evidence="4" type="ORF">CR205_16195</name>
</gene>
<dbReference type="RefSeq" id="WP_110521195.1">
    <property type="nucleotide sequence ID" value="NZ_PDOF01000003.1"/>
</dbReference>
<accession>A0A2W0HQR0</accession>
<dbReference type="CDD" id="cd07012">
    <property type="entry name" value="PBP2_Bug_TTT"/>
    <property type="match status" value="1"/>
</dbReference>
<dbReference type="Gene3D" id="3.40.190.150">
    <property type="entry name" value="Bordetella uptake gene, domain 1"/>
    <property type="match status" value="1"/>
</dbReference>
<protein>
    <submittedName>
        <fullName evidence="4">ABC transporter substrate-binding protein</fullName>
    </submittedName>
</protein>
<proteinExistence type="inferred from homology"/>
<dbReference type="OrthoDB" id="8881899at2"/>
<dbReference type="Proteomes" id="UP000248066">
    <property type="component" value="Unassembled WGS sequence"/>
</dbReference>
<name>A0A2W0HQR0_9BACI</name>
<dbReference type="SUPFAM" id="SSF53850">
    <property type="entry name" value="Periplasmic binding protein-like II"/>
    <property type="match status" value="1"/>
</dbReference>
<reference evidence="4 5" key="1">
    <citation type="submission" date="2017-10" db="EMBL/GenBank/DDBJ databases">
        <title>Bacillus sp. nov., a halophilic bacterium isolated from a Yangshapao Lake.</title>
        <authorList>
            <person name="Wang H."/>
        </authorList>
    </citation>
    <scope>NUCLEOTIDE SEQUENCE [LARGE SCALE GENOMIC DNA]</scope>
    <source>
        <strain evidence="4 5">YSP-3</strain>
    </source>
</reference>
<feature type="region of interest" description="Disordered" evidence="2">
    <location>
        <begin position="25"/>
        <end position="47"/>
    </location>
</feature>
<evidence type="ECO:0000313" key="5">
    <source>
        <dbReference type="Proteomes" id="UP000248066"/>
    </source>
</evidence>
<keyword evidence="3" id="KW-0732">Signal</keyword>
<comment type="similarity">
    <text evidence="1">Belongs to the UPF0065 (bug) family.</text>
</comment>
<evidence type="ECO:0000256" key="3">
    <source>
        <dbReference type="SAM" id="SignalP"/>
    </source>
</evidence>
<keyword evidence="5" id="KW-1185">Reference proteome</keyword>
<dbReference type="PANTHER" id="PTHR42928:SF5">
    <property type="entry name" value="BLR1237 PROTEIN"/>
    <property type="match status" value="1"/>
</dbReference>
<dbReference type="EMBL" id="PDOF01000003">
    <property type="protein sequence ID" value="PYZ95918.1"/>
    <property type="molecule type" value="Genomic_DNA"/>
</dbReference>
<dbReference type="Pfam" id="PF03401">
    <property type="entry name" value="TctC"/>
    <property type="match status" value="1"/>
</dbReference>
<evidence type="ECO:0000256" key="1">
    <source>
        <dbReference type="ARBA" id="ARBA00006987"/>
    </source>
</evidence>
<evidence type="ECO:0000313" key="4">
    <source>
        <dbReference type="EMBL" id="PYZ95918.1"/>
    </source>
</evidence>
<sequence>MNKGLRTALFGAASTAVLLAACGDEAEETQQENGNGGDQSDEAEETDFPEGSVDIIVPYAAGGGTDAVARSFADIAEEELGETVSVLNREGGGGAVGMQEGAAADPDGHTVTMVTVELLTLPHSGLAQFTHEDFIPVSLLNEDAAAITVPADSEWETIDDFIEASQNESGIQIGNSGTGAIWHLAAAALEQEIDSQYNHVPFDGAAPAITALLGGHIDAVTVSAAEVSSQVEAGELEILAVMAEERLDAYPDVPTLEESGVDLSIGTWRGMAVPEGTPEGTVNALEEAFAAAAEDERFIETLEDLDLGYRYEDPQGFRDLLEEQDALFGELIPTLDLE</sequence>
<dbReference type="InterPro" id="IPR042100">
    <property type="entry name" value="Bug_dom1"/>
</dbReference>
<feature type="chain" id="PRO_5039134319" evidence="3">
    <location>
        <begin position="21"/>
        <end position="338"/>
    </location>
</feature>
<evidence type="ECO:0000256" key="2">
    <source>
        <dbReference type="SAM" id="MobiDB-lite"/>
    </source>
</evidence>
<dbReference type="InterPro" id="IPR005064">
    <property type="entry name" value="BUG"/>
</dbReference>
<dbReference type="Gene3D" id="3.40.190.10">
    <property type="entry name" value="Periplasmic binding protein-like II"/>
    <property type="match status" value="1"/>
</dbReference>
<dbReference type="PROSITE" id="PS51257">
    <property type="entry name" value="PROKAR_LIPOPROTEIN"/>
    <property type="match status" value="1"/>
</dbReference>
<organism evidence="4 5">
    <name type="scientific">Alteribacter lacisalsi</name>
    <dbReference type="NCBI Taxonomy" id="2045244"/>
    <lineage>
        <taxon>Bacteria</taxon>
        <taxon>Bacillati</taxon>
        <taxon>Bacillota</taxon>
        <taxon>Bacilli</taxon>
        <taxon>Bacillales</taxon>
        <taxon>Bacillaceae</taxon>
        <taxon>Alteribacter</taxon>
    </lineage>
</organism>
<dbReference type="PIRSF" id="PIRSF017082">
    <property type="entry name" value="YflP"/>
    <property type="match status" value="1"/>
</dbReference>
<dbReference type="PANTHER" id="PTHR42928">
    <property type="entry name" value="TRICARBOXYLATE-BINDING PROTEIN"/>
    <property type="match status" value="1"/>
</dbReference>